<evidence type="ECO:0000256" key="1">
    <source>
        <dbReference type="ARBA" id="ARBA00012528"/>
    </source>
</evidence>
<evidence type="ECO:0000313" key="4">
    <source>
        <dbReference type="EMBL" id="CAQ80504.1"/>
    </source>
</evidence>
<dbReference type="SUPFAM" id="SSF55073">
    <property type="entry name" value="Nucleotide cyclase"/>
    <property type="match status" value="1"/>
</dbReference>
<dbReference type="eggNOG" id="COG2203">
    <property type="taxonomic scope" value="Bacteria"/>
</dbReference>
<dbReference type="KEGG" id="vsa:VSAL_I2820"/>
<accession>B6EN86</accession>
<dbReference type="Pfam" id="PF00990">
    <property type="entry name" value="GGDEF"/>
    <property type="match status" value="1"/>
</dbReference>
<dbReference type="NCBIfam" id="TIGR00254">
    <property type="entry name" value="GGDEF"/>
    <property type="match status" value="1"/>
</dbReference>
<dbReference type="eggNOG" id="COG2199">
    <property type="taxonomic scope" value="Bacteria"/>
</dbReference>
<dbReference type="EMBL" id="FM178379">
    <property type="protein sequence ID" value="CAQ80504.1"/>
    <property type="molecule type" value="Genomic_DNA"/>
</dbReference>
<dbReference type="InterPro" id="IPR050469">
    <property type="entry name" value="Diguanylate_Cyclase"/>
</dbReference>
<gene>
    <name evidence="4" type="ordered locus">VSAL_I2820</name>
</gene>
<name>B6EN86_ALISL</name>
<dbReference type="SUPFAM" id="SSF55781">
    <property type="entry name" value="GAF domain-like"/>
    <property type="match status" value="1"/>
</dbReference>
<dbReference type="PANTHER" id="PTHR45138">
    <property type="entry name" value="REGULATORY COMPONENTS OF SENSORY TRANSDUCTION SYSTEM"/>
    <property type="match status" value="1"/>
</dbReference>
<dbReference type="InterPro" id="IPR000160">
    <property type="entry name" value="GGDEF_dom"/>
</dbReference>
<keyword evidence="5" id="KW-1185">Reference proteome</keyword>
<dbReference type="GO" id="GO:0052621">
    <property type="term" value="F:diguanylate cyclase activity"/>
    <property type="evidence" value="ECO:0007669"/>
    <property type="project" value="UniProtKB-EC"/>
</dbReference>
<reference evidence="4 5" key="1">
    <citation type="journal article" date="2008" name="BMC Genomics">
        <title>The genome sequence of the fish pathogen Aliivibrio salmonicida strain LFI1238 shows extensive evidence of gene decay.</title>
        <authorList>
            <person name="Hjerde E."/>
            <person name="Lorentzen M.S."/>
            <person name="Holden M.T."/>
            <person name="Seeger K."/>
            <person name="Paulsen S."/>
            <person name="Bason N."/>
            <person name="Churcher C."/>
            <person name="Harris D."/>
            <person name="Norbertczak H."/>
            <person name="Quail M.A."/>
            <person name="Sanders S."/>
            <person name="Thurston S."/>
            <person name="Parkhill J."/>
            <person name="Willassen N.P."/>
            <person name="Thomson N.R."/>
        </authorList>
    </citation>
    <scope>NUCLEOTIDE SEQUENCE [LARGE SCALE GENOMIC DNA]</scope>
    <source>
        <strain evidence="4 5">LFI1238</strain>
    </source>
</reference>
<dbReference type="InterPro" id="IPR003018">
    <property type="entry name" value="GAF"/>
</dbReference>
<dbReference type="InterPro" id="IPR043128">
    <property type="entry name" value="Rev_trsase/Diguanyl_cyclase"/>
</dbReference>
<dbReference type="PANTHER" id="PTHR45138:SF9">
    <property type="entry name" value="DIGUANYLATE CYCLASE DGCM-RELATED"/>
    <property type="match status" value="1"/>
</dbReference>
<dbReference type="CDD" id="cd01949">
    <property type="entry name" value="GGDEF"/>
    <property type="match status" value="1"/>
</dbReference>
<dbReference type="Gene3D" id="3.30.70.270">
    <property type="match status" value="1"/>
</dbReference>
<evidence type="ECO:0000256" key="2">
    <source>
        <dbReference type="ARBA" id="ARBA00034247"/>
    </source>
</evidence>
<protein>
    <recommendedName>
        <fullName evidence="1">diguanylate cyclase</fullName>
        <ecNumber evidence="1">2.7.7.65</ecNumber>
    </recommendedName>
</protein>
<dbReference type="SMART" id="SM00065">
    <property type="entry name" value="GAF"/>
    <property type="match status" value="1"/>
</dbReference>
<dbReference type="Pfam" id="PF13185">
    <property type="entry name" value="GAF_2"/>
    <property type="match status" value="1"/>
</dbReference>
<dbReference type="InterPro" id="IPR029016">
    <property type="entry name" value="GAF-like_dom_sf"/>
</dbReference>
<dbReference type="Gene3D" id="3.30.450.40">
    <property type="match status" value="1"/>
</dbReference>
<organism evidence="4 5">
    <name type="scientific">Aliivibrio salmonicida (strain LFI1238)</name>
    <name type="common">Vibrio salmonicida (strain LFI1238)</name>
    <dbReference type="NCBI Taxonomy" id="316275"/>
    <lineage>
        <taxon>Bacteria</taxon>
        <taxon>Pseudomonadati</taxon>
        <taxon>Pseudomonadota</taxon>
        <taxon>Gammaproteobacteria</taxon>
        <taxon>Vibrionales</taxon>
        <taxon>Vibrionaceae</taxon>
        <taxon>Aliivibrio</taxon>
    </lineage>
</organism>
<comment type="catalytic activity">
    <reaction evidence="2">
        <text>2 GTP = 3',3'-c-di-GMP + 2 diphosphate</text>
        <dbReference type="Rhea" id="RHEA:24898"/>
        <dbReference type="ChEBI" id="CHEBI:33019"/>
        <dbReference type="ChEBI" id="CHEBI:37565"/>
        <dbReference type="ChEBI" id="CHEBI:58805"/>
        <dbReference type="EC" id="2.7.7.65"/>
    </reaction>
</comment>
<dbReference type="AlphaFoldDB" id="B6EN86"/>
<dbReference type="PROSITE" id="PS50887">
    <property type="entry name" value="GGDEF"/>
    <property type="match status" value="1"/>
</dbReference>
<dbReference type="Proteomes" id="UP000001730">
    <property type="component" value="Chromosome 1"/>
</dbReference>
<evidence type="ECO:0000313" key="5">
    <source>
        <dbReference type="Proteomes" id="UP000001730"/>
    </source>
</evidence>
<dbReference type="SMART" id="SM00267">
    <property type="entry name" value="GGDEF"/>
    <property type="match status" value="1"/>
</dbReference>
<dbReference type="EC" id="2.7.7.65" evidence="1"/>
<sequence>MDVRMTAFFTSHFDSQDNIIDLSKWQELADLIVDIFGADCGAVIEFTGHSFHTLISSNNKTNFLRQGSEWPSDSKSFCRAIVETGKELYVPDALKNEYWINAPAVEDGPVRSYCGVPVFHPDGSIYGTICAIDTKHTNYKSALVKLLHHLSKLITADLKMAEEAEQHRQMALTDSMTGLLNRRGLDILGKQKLKDSKRYQDNIGILYFDIDNLKQVNDNHGHEFGDQCIQLLANILKSTIRESDLTARTGGDEFIVLALLNKENDNELALLAEQIRQRYQEKTMHQPGLNLTNISIGRHLEPYDSVLSLKDMFINTDTAMYKEKDQKKATSK</sequence>
<evidence type="ECO:0000259" key="3">
    <source>
        <dbReference type="PROSITE" id="PS50887"/>
    </source>
</evidence>
<dbReference type="InterPro" id="IPR029787">
    <property type="entry name" value="Nucleotide_cyclase"/>
</dbReference>
<dbReference type="HOGENOM" id="CLU_000445_11_32_6"/>
<proteinExistence type="predicted"/>
<feature type="domain" description="GGDEF" evidence="3">
    <location>
        <begin position="201"/>
        <end position="332"/>
    </location>
</feature>